<gene>
    <name evidence="1" type="ORF">METZ01_LOCUS223466</name>
</gene>
<dbReference type="AlphaFoldDB" id="A0A382G6Y0"/>
<name>A0A382G6Y0_9ZZZZ</name>
<organism evidence="1">
    <name type="scientific">marine metagenome</name>
    <dbReference type="NCBI Taxonomy" id="408172"/>
    <lineage>
        <taxon>unclassified sequences</taxon>
        <taxon>metagenomes</taxon>
        <taxon>ecological metagenomes</taxon>
    </lineage>
</organism>
<dbReference type="EMBL" id="UINC01053730">
    <property type="protein sequence ID" value="SVB70612.1"/>
    <property type="molecule type" value="Genomic_DNA"/>
</dbReference>
<evidence type="ECO:0008006" key="2">
    <source>
        <dbReference type="Google" id="ProtNLM"/>
    </source>
</evidence>
<proteinExistence type="predicted"/>
<reference evidence="1" key="1">
    <citation type="submission" date="2018-05" db="EMBL/GenBank/DDBJ databases">
        <authorList>
            <person name="Lanie J.A."/>
            <person name="Ng W.-L."/>
            <person name="Kazmierczak K.M."/>
            <person name="Andrzejewski T.M."/>
            <person name="Davidsen T.M."/>
            <person name="Wayne K.J."/>
            <person name="Tettelin H."/>
            <person name="Glass J.I."/>
            <person name="Rusch D."/>
            <person name="Podicherti R."/>
            <person name="Tsui H.-C.T."/>
            <person name="Winkler M.E."/>
        </authorList>
    </citation>
    <scope>NUCLEOTIDE SEQUENCE</scope>
</reference>
<sequence>MAKGRMVYLDEDKKLGHYRASEELISELAELAKEMSMSRSGLTRRALEAFVQYMNDARMLKKLTMFGKKPTVETWLNERNNMREMTTEVQQYSEKIAIAKTPDEKLQLVSVQNVRIAEMINLLHKTTMT</sequence>
<accession>A0A382G6Y0</accession>
<evidence type="ECO:0000313" key="1">
    <source>
        <dbReference type="EMBL" id="SVB70612.1"/>
    </source>
</evidence>
<protein>
    <recommendedName>
        <fullName evidence="2">Ribbon-helix-helix protein CopG domain-containing protein</fullName>
    </recommendedName>
</protein>